<evidence type="ECO:0000313" key="6">
    <source>
        <dbReference type="EMBL" id="OQV25709.1"/>
    </source>
</evidence>
<evidence type="ECO:0000313" key="7">
    <source>
        <dbReference type="Proteomes" id="UP000192578"/>
    </source>
</evidence>
<dbReference type="SUPFAM" id="SSF53822">
    <property type="entry name" value="Periplasmic binding protein-like I"/>
    <property type="match status" value="1"/>
</dbReference>
<keyword evidence="4" id="KW-0472">Membrane</keyword>
<accession>A0A1W0XE13</accession>
<evidence type="ECO:0000256" key="1">
    <source>
        <dbReference type="ARBA" id="ARBA00004370"/>
    </source>
</evidence>
<name>A0A1W0XE13_HYPEX</name>
<keyword evidence="2" id="KW-0812">Transmembrane</keyword>
<dbReference type="Pfam" id="PF01094">
    <property type="entry name" value="ANF_receptor"/>
    <property type="match status" value="1"/>
</dbReference>
<sequence>MTTHRKRSTTGQIVIVMTSLSICWSFAGSNPLVVTFVTIGVYGERAAGPAVEAAAQTVNRKYSPNLIANVDVVFAPFSKDCEEFADNIANLAARNYYERVLSPGALKIYIGPTCIPDAEAVSIAALMTELNVVFASMVGTDSRISDKTAFPTTITSSPTQHVVLIRGFRALLAAYKWTIIHLICDDSGGVAYYRAICRSFQVPGALGVAVRVHSEIINSASSPPMDVDRVLGRAAAASRVIFLSMHMPLARHFMVHAKRSNMTTADYVYFCSWPNVSPSFPEMRWRMGDDSDTDAWEAFRQLLIITFETYRSLPLQDDAFARNRSANAYNYTYGQTQRAISWINGIPPSGMPGVCGFDGKSCPPRGSSSDVWAAVIGAALGLLIGAETFRRVLAYVTAYDRWWHLSENKLVARAHVEDVYTYYHNRK</sequence>
<evidence type="ECO:0000256" key="3">
    <source>
        <dbReference type="ARBA" id="ARBA00022989"/>
    </source>
</evidence>
<proteinExistence type="predicted"/>
<comment type="subcellular location">
    <subcellularLocation>
        <location evidence="1">Membrane</location>
    </subcellularLocation>
</comment>
<keyword evidence="3" id="KW-1133">Transmembrane helix</keyword>
<protein>
    <recommendedName>
        <fullName evidence="5">Receptor ligand binding region domain-containing protein</fullName>
    </recommendedName>
</protein>
<evidence type="ECO:0000256" key="4">
    <source>
        <dbReference type="ARBA" id="ARBA00023136"/>
    </source>
</evidence>
<evidence type="ECO:0000259" key="5">
    <source>
        <dbReference type="Pfam" id="PF01094"/>
    </source>
</evidence>
<reference evidence="7" key="1">
    <citation type="submission" date="2017-01" db="EMBL/GenBank/DDBJ databases">
        <title>Comparative genomics of anhydrobiosis in the tardigrade Hypsibius dujardini.</title>
        <authorList>
            <person name="Yoshida Y."/>
            <person name="Koutsovoulos G."/>
            <person name="Laetsch D."/>
            <person name="Stevens L."/>
            <person name="Kumar S."/>
            <person name="Horikawa D."/>
            <person name="Ishino K."/>
            <person name="Komine S."/>
            <person name="Tomita M."/>
            <person name="Blaxter M."/>
            <person name="Arakawa K."/>
        </authorList>
    </citation>
    <scope>NUCLEOTIDE SEQUENCE [LARGE SCALE GENOMIC DNA]</scope>
    <source>
        <strain evidence="7">Z151</strain>
    </source>
</reference>
<comment type="caution">
    <text evidence="6">The sequence shown here is derived from an EMBL/GenBank/DDBJ whole genome shotgun (WGS) entry which is preliminary data.</text>
</comment>
<dbReference type="GO" id="GO:0016020">
    <property type="term" value="C:membrane"/>
    <property type="evidence" value="ECO:0007669"/>
    <property type="project" value="UniProtKB-SubCell"/>
</dbReference>
<organism evidence="6 7">
    <name type="scientific">Hypsibius exemplaris</name>
    <name type="common">Freshwater tardigrade</name>
    <dbReference type="NCBI Taxonomy" id="2072580"/>
    <lineage>
        <taxon>Eukaryota</taxon>
        <taxon>Metazoa</taxon>
        <taxon>Ecdysozoa</taxon>
        <taxon>Tardigrada</taxon>
        <taxon>Eutardigrada</taxon>
        <taxon>Parachela</taxon>
        <taxon>Hypsibioidea</taxon>
        <taxon>Hypsibiidae</taxon>
        <taxon>Hypsibius</taxon>
    </lineage>
</organism>
<dbReference type="EMBL" id="MTYJ01000002">
    <property type="protein sequence ID" value="OQV25709.1"/>
    <property type="molecule type" value="Genomic_DNA"/>
</dbReference>
<dbReference type="InterPro" id="IPR001828">
    <property type="entry name" value="ANF_lig-bd_rcpt"/>
</dbReference>
<dbReference type="InterPro" id="IPR028082">
    <property type="entry name" value="Peripla_BP_I"/>
</dbReference>
<evidence type="ECO:0000256" key="2">
    <source>
        <dbReference type="ARBA" id="ARBA00022692"/>
    </source>
</evidence>
<keyword evidence="7" id="KW-1185">Reference proteome</keyword>
<dbReference type="Proteomes" id="UP000192578">
    <property type="component" value="Unassembled WGS sequence"/>
</dbReference>
<gene>
    <name evidence="6" type="ORF">BV898_00640</name>
</gene>
<dbReference type="Gene3D" id="3.40.50.2300">
    <property type="match status" value="1"/>
</dbReference>
<dbReference type="AlphaFoldDB" id="A0A1W0XE13"/>
<feature type="domain" description="Receptor ligand binding region" evidence="5">
    <location>
        <begin position="48"/>
        <end position="279"/>
    </location>
</feature>